<proteinExistence type="predicted"/>
<dbReference type="InterPro" id="IPR054720">
    <property type="entry name" value="HpiC1"/>
</dbReference>
<dbReference type="RefSeq" id="WP_044837622.1">
    <property type="nucleotide sequence ID" value="NZ_CP059734.1"/>
</dbReference>
<evidence type="ECO:0000313" key="2">
    <source>
        <dbReference type="Proteomes" id="UP000032352"/>
    </source>
</evidence>
<name>A0AAE9Z824_9GAMM</name>
<dbReference type="EMBL" id="CP059734">
    <property type="protein sequence ID" value="WDE08485.1"/>
    <property type="molecule type" value="Genomic_DNA"/>
</dbReference>
<dbReference type="Pfam" id="PF22825">
    <property type="entry name" value="HpiC1-like"/>
    <property type="match status" value="1"/>
</dbReference>
<dbReference type="Gene3D" id="2.60.120.260">
    <property type="entry name" value="Galactose-binding domain-like"/>
    <property type="match status" value="1"/>
</dbReference>
<accession>A0AAE9Z824</accession>
<dbReference type="KEGG" id="tvd:SG34_031680"/>
<dbReference type="Proteomes" id="UP000032352">
    <property type="component" value="Chromosome pTvir"/>
</dbReference>
<sequence length="2917" mass="323194">MTTTTQDKLARVLGNQEFDNQSPYDWASNSWRAPDTWSLNPDAFYYRPSVQVTQTIESFLQQPIPGLAPGDYEGAGFSYKDFIRRAQELYPGTEVLIVGGATRDIIDHIGNDRPLAQALSDIDIQVTLTQEQTVTVIKDILNIELSRRIARGVPLESLLNDYLITKPNGYVGFGDTGKGENLDIFNAAIFALGDRSTNDFTVNSNYYRYSETDPFIFSQNQTAISDTIEHQIRLTQNWFDGSDFLIEKPAQIWRYIYFIQGKGYQDADPSGMTLYSILRALHTSVEAIEQTGQYQDYIDLMSFSSESLDGSVSTTKDIAVATKKFMRKKFADVKKAVELLDYCKVLYDGEHSALPGTFGRDILALSGIIDKVIVQLDPKFNVLSNPSDLGVLTQEHSDLIARYQQVKANLPVATVDNHQGHIGELYDLMFELKASLMPLEGENRYPAFKAALDSIVANEGQGFSAEAGGGIDRIKTLILQYSQDSELNAKLDTQLEKLRLILQGAALSNDNTLNSISLADIAISPSLKAELVGAGLLDTDEQRNLVRNLSHYALSQGQEYKTVFNRRFVQLIRAIDDVEGSGLVADDYRLVYATDSQEAAADFYAIFKKDQQGDLSLYALKTTDWIKVTDSESFAAGRPNEELLTYARELRARLRQAVVEFGDVSLSSGTVAAEHLYDFGVLLDGSPVTADLLAELGQNIDLAAITLDPEFFTRALSEIPENIVLQQLQQLVQQTLELKSEDELFATALGDSRTKKYLQSMLDAGADELDTKLAQTVVETLGKDAGDRAQLFSLMSDVDDSQKADIQRLYTMAKEYSGFNREKYLALQLAHPEAGHGELLQQMALDSAEQRIQPDHNQQEIAHAAKWSASEARQYLVEQGLIVFDEGKPRVSSGDFNHFLENCDGIERIKVSTALMNLSPETYTQICSQLELDNEEYVRVNRLIGNADSERAKKAITLKGASNKFGTALSVFQTLNSVRQLISSWDDMDNTNRGLTVTQVVGGVAMTPISAAVSKALTSAGKALGAIGQFSKAASVVEAGALDLALAPITFASLGLQWQSFNKLNGDTHSYEYKSLVANTVLTTVTTAASLALTSISIAASLSSAVAASVLGTIAASAGPIGVAIAAASFIINGVVQGALQLDEYGDYFANTGDKVEQFFAAWIGVETGAMKLAREIKQKEEALETSLNQGWEQTKQYLADIFAKDGFSTMEFRDREIGLRHQIFDGNKFVFQKKVDYDEQMSNITFDHATAEGKVWTELGGSQEDQVAGESGIRNMFNLDGCLLNRLTGGNQPDVFNLNPTSELKHIDAGGGQNTLMLEAGELDVSLNPSGDTGMVLRYHGDHKILQDLRTFEQAHETGVPLTRAVNQSVQLANIQTFVIRNSDQADIRGSDLDQFFDVSGTSVTIRGGAGRNTYSLNEGNKVISCSHDTLLWNGLVSAEVELAGVPGEINHTLLLSLSDHYSTLSLSKRNNNLQLHSKGNTLTLKGLYQPDKGVDTTKIVQFADPFGYSFSLPGLAYVGAQTQPLTRIAKTFVLGAAATAEQRMLNNDMAANTYSLQQGAGAFVAQLNTQQLMQFVLDAPLSSLIYRIIDNTLIITSTREAYPLELWVRNYRQVQEQGLLHIWLNDIDGSGKTMNPVLLPPWSGAVSGNLAVKAAAPEVASHIETFAQASHLSSVEWLDLQSATASYFIEAGELLQAQGEVYLFLPEDAETDKLIQARLINDLYLYYQDNFDNQRGIHFTPSLRIKHFFAQEEHAKLYLQHGANEVDRRLPLSLNYDQRSNGQDLIASSSAEVLLGGEGLDTYRIAPFAGEQGSWTIDNSANDELMDKLEFSEDIGLQQLLLGRQGDDLTIKVFQPGADFSGRAETELPAHKQIKIRNYMISHTAEHLALVLDQLMFKLPRLDSISGYFIYEPDQDIAVLAQGDFVTRVSKFSKNLTSLKNVYLTGAFDDYEISAFNYDLTLSAAHRKLVVRDYYHNPKALTFHFSGGSGGLQIPEVLIPDGFDTTPYADLPAEYWLPCANTGTDTREEVTNIRYFDGTLTTSELRELPADTFSVYIELEPYYVNLDRVNLITTYREGSQSYFELYLSRDGYLHYTGYRPEYGGVEFGRINSFEFPKPLSAMVLTFKKDGNDWLLGHAYWDGDQVVHTYPRVEYLDSRYCLRHTYVAGARFNHSDVIAKARVLPAEASDAQIRQISETQGASWEALELSAKAYLRMYGIPEGLALEAAASIDNKEAVRQLVYAYHHTQGCLSNEFYLYYIAQEDDWLFASGATDYAKQLEQMDRTPEFIETSYKYGLSLEEVAAYEDLEPQLDSHMRLADFALALKGSDSEFIRVRVRPVESLSGEYASLTDALFDELHIEEWRKPGYIIAITSHCSNEDFDELKRKLARNYLTHGDRMLALKSWLVYALSGAHYDKRHFIPGSNTAKFDDDLKIIKAALVHKGYLEAGAEDLAYKMLDARTLDYRTLSDLLQAGVSDNVILSGLVRAGVSANDIRLSNANRTRYHSGDRTDLIQVSVSDALHDMPSGTEAVYYTSGYHDLHAGAVIDGDGASPNPAEADYDSDSDVVKFWEQGHAKRSIEYSLPQPKSYLRCIPGNMVDGSDFIGEAACWRGINRTDSDGNIRNINLDLEDVFIRFDFKHKLALTKLTLRLDRQVADNDQHEPFGDSQYCVQVLTPAGEWQVKSTANMVWVPGSETLTVDIDTSDIPYSSYRLKGVSGLYDRDSWIVEVEFDTSTAGQANAGTPQQSVADVLIRDPGFEQDRGSVTSGFSHWEKMGSIDSAYVREEDDGAQSNKFAYIGAGETFVYQELDETYDPRTRYALSADVRGGSEAGAQAHGDIEAVLSLWAGYDTELAKRDEPVKLSSADDWQTIRLEIPAGINEDMAGENLIILVRNMDSTDEVHLDNVKLIKLTEA</sequence>
<keyword evidence="2" id="KW-1185">Reference proteome</keyword>
<reference evidence="1 2" key="2">
    <citation type="journal article" date="2022" name="Mar. Drugs">
        <title>Bioassay-Guided Fractionation Leads to the Detection of Cholic Acid Generated by the Rare Thalassomonas sp.</title>
        <authorList>
            <person name="Pheiffer F."/>
            <person name="Schneider Y.K."/>
            <person name="Hansen E.H."/>
            <person name="Andersen J.H."/>
            <person name="Isaksson J."/>
            <person name="Busche T."/>
            <person name="R C."/>
            <person name="Kalinowski J."/>
            <person name="Zyl L.V."/>
            <person name="Trindade M."/>
        </authorList>
    </citation>
    <scope>NUCLEOTIDE SEQUENCE [LARGE SCALE GENOMIC DNA]</scope>
    <source>
        <strain evidence="1 2">XOM25</strain>
    </source>
</reference>
<organism evidence="1 2">
    <name type="scientific">Thalassomonas viridans</name>
    <dbReference type="NCBI Taxonomy" id="137584"/>
    <lineage>
        <taxon>Bacteria</taxon>
        <taxon>Pseudomonadati</taxon>
        <taxon>Pseudomonadota</taxon>
        <taxon>Gammaproteobacteria</taxon>
        <taxon>Alteromonadales</taxon>
        <taxon>Colwelliaceae</taxon>
        <taxon>Thalassomonas</taxon>
    </lineage>
</organism>
<protein>
    <submittedName>
        <fullName evidence="1">Uncharacterized protein</fullName>
    </submittedName>
</protein>
<evidence type="ECO:0000313" key="1">
    <source>
        <dbReference type="EMBL" id="WDE08485.1"/>
    </source>
</evidence>
<reference evidence="1 2" key="1">
    <citation type="journal article" date="2015" name="Genome Announc.">
        <title>Draft Genome Sequences of Marine Isolates of Thalassomonas viridans and Thalassomonas actiniarum.</title>
        <authorList>
            <person name="Olonade I."/>
            <person name="van Zyl L.J."/>
            <person name="Trindade M."/>
        </authorList>
    </citation>
    <scope>NUCLEOTIDE SEQUENCE [LARGE SCALE GENOMIC DNA]</scope>
    <source>
        <strain evidence="1 2">XOM25</strain>
    </source>
</reference>
<gene>
    <name evidence="1" type="ORF">SG34_031680</name>
</gene>